<keyword evidence="2" id="KW-1185">Reference proteome</keyword>
<organism evidence="1 2">
    <name type="scientific">Oidiodendron maius (strain Zn)</name>
    <dbReference type="NCBI Taxonomy" id="913774"/>
    <lineage>
        <taxon>Eukaryota</taxon>
        <taxon>Fungi</taxon>
        <taxon>Dikarya</taxon>
        <taxon>Ascomycota</taxon>
        <taxon>Pezizomycotina</taxon>
        <taxon>Leotiomycetes</taxon>
        <taxon>Leotiomycetes incertae sedis</taxon>
        <taxon>Myxotrichaceae</taxon>
        <taxon>Oidiodendron</taxon>
    </lineage>
</organism>
<dbReference type="Proteomes" id="UP000054321">
    <property type="component" value="Unassembled WGS sequence"/>
</dbReference>
<reference evidence="1 2" key="1">
    <citation type="submission" date="2014-04" db="EMBL/GenBank/DDBJ databases">
        <authorList>
            <consortium name="DOE Joint Genome Institute"/>
            <person name="Kuo A."/>
            <person name="Martino E."/>
            <person name="Perotto S."/>
            <person name="Kohler A."/>
            <person name="Nagy L.G."/>
            <person name="Floudas D."/>
            <person name="Copeland A."/>
            <person name="Barry K.W."/>
            <person name="Cichocki N."/>
            <person name="Veneault-Fourrey C."/>
            <person name="LaButti K."/>
            <person name="Lindquist E.A."/>
            <person name="Lipzen A."/>
            <person name="Lundell T."/>
            <person name="Morin E."/>
            <person name="Murat C."/>
            <person name="Sun H."/>
            <person name="Tunlid A."/>
            <person name="Henrissat B."/>
            <person name="Grigoriev I.V."/>
            <person name="Hibbett D.S."/>
            <person name="Martin F."/>
            <person name="Nordberg H.P."/>
            <person name="Cantor M.N."/>
            <person name="Hua S.X."/>
        </authorList>
    </citation>
    <scope>NUCLEOTIDE SEQUENCE [LARGE SCALE GENOMIC DNA]</scope>
    <source>
        <strain evidence="1 2">Zn</strain>
    </source>
</reference>
<proteinExistence type="predicted"/>
<reference evidence="2" key="2">
    <citation type="submission" date="2015-01" db="EMBL/GenBank/DDBJ databases">
        <title>Evolutionary Origins and Diversification of the Mycorrhizal Mutualists.</title>
        <authorList>
            <consortium name="DOE Joint Genome Institute"/>
            <consortium name="Mycorrhizal Genomics Consortium"/>
            <person name="Kohler A."/>
            <person name="Kuo A."/>
            <person name="Nagy L.G."/>
            <person name="Floudas D."/>
            <person name="Copeland A."/>
            <person name="Barry K.W."/>
            <person name="Cichocki N."/>
            <person name="Veneault-Fourrey C."/>
            <person name="LaButti K."/>
            <person name="Lindquist E.A."/>
            <person name="Lipzen A."/>
            <person name="Lundell T."/>
            <person name="Morin E."/>
            <person name="Murat C."/>
            <person name="Riley R."/>
            <person name="Ohm R."/>
            <person name="Sun H."/>
            <person name="Tunlid A."/>
            <person name="Henrissat B."/>
            <person name="Grigoriev I.V."/>
            <person name="Hibbett D.S."/>
            <person name="Martin F."/>
        </authorList>
    </citation>
    <scope>NUCLEOTIDE SEQUENCE [LARGE SCALE GENOMIC DNA]</scope>
    <source>
        <strain evidence="2">Zn</strain>
    </source>
</reference>
<evidence type="ECO:0000313" key="1">
    <source>
        <dbReference type="EMBL" id="KIN05804.1"/>
    </source>
</evidence>
<accession>A0A0C3D3F5</accession>
<dbReference type="EMBL" id="KN832871">
    <property type="protein sequence ID" value="KIN05804.1"/>
    <property type="molecule type" value="Genomic_DNA"/>
</dbReference>
<name>A0A0C3D3F5_OIDMZ</name>
<dbReference type="AlphaFoldDB" id="A0A0C3D3F5"/>
<sequence>MAPENQCTCRIRRTEEERSQIRQASHFPPHARLSTTKHWGSNPSTGPIVPVAVSLAEDQKSIDGQTSFKDAEYNIIDRDYERAKDDTAETLAEARSRLYRKRVWNQATSTSLTSQASEHVLTVGENTGVDDQANTLRGICSGSNHSEGVEPLEYFIYSSSISSNLTSFVAKAELQIIHDMKSDEFWTFVEAPDVEDDWDLISEVNRLRNAFSQPTFNTLLRERLEALRFQRESMKRKNSEIHQSTLREETGVHCTIWIDLFQSNRAQAQACLNLREKYGSAIAVVEKLW</sequence>
<dbReference type="HOGENOM" id="CLU_963448_0_0_1"/>
<evidence type="ECO:0000313" key="2">
    <source>
        <dbReference type="Proteomes" id="UP000054321"/>
    </source>
</evidence>
<dbReference type="InParanoid" id="A0A0C3D3F5"/>
<protein>
    <submittedName>
        <fullName evidence="1">Uncharacterized protein</fullName>
    </submittedName>
</protein>
<gene>
    <name evidence="1" type="ORF">OIDMADRAFT_24178</name>
</gene>